<organism evidence="7 8">
    <name type="scientific">Boletus edulis BED1</name>
    <dbReference type="NCBI Taxonomy" id="1328754"/>
    <lineage>
        <taxon>Eukaryota</taxon>
        <taxon>Fungi</taxon>
        <taxon>Dikarya</taxon>
        <taxon>Basidiomycota</taxon>
        <taxon>Agaricomycotina</taxon>
        <taxon>Agaricomycetes</taxon>
        <taxon>Agaricomycetidae</taxon>
        <taxon>Boletales</taxon>
        <taxon>Boletineae</taxon>
        <taxon>Boletaceae</taxon>
        <taxon>Boletoideae</taxon>
        <taxon>Boletus</taxon>
    </lineage>
</organism>
<comment type="caution">
    <text evidence="7">The sequence shown here is derived from an EMBL/GenBank/DDBJ whole genome shotgun (WGS) entry which is preliminary data.</text>
</comment>
<keyword evidence="8" id="KW-1185">Reference proteome</keyword>
<evidence type="ECO:0000256" key="3">
    <source>
        <dbReference type="ARBA" id="ARBA00023204"/>
    </source>
</evidence>
<dbReference type="InterPro" id="IPR015381">
    <property type="entry name" value="XLF-like_N"/>
</dbReference>
<evidence type="ECO:0000256" key="4">
    <source>
        <dbReference type="ARBA" id="ARBA00023242"/>
    </source>
</evidence>
<feature type="region of interest" description="Disordered" evidence="5">
    <location>
        <begin position="228"/>
        <end position="402"/>
    </location>
</feature>
<dbReference type="Pfam" id="PF09302">
    <property type="entry name" value="XLF"/>
    <property type="match status" value="1"/>
</dbReference>
<dbReference type="CDD" id="cd22285">
    <property type="entry name" value="HD_XLF_N"/>
    <property type="match status" value="1"/>
</dbReference>
<feature type="compositionally biased region" description="Polar residues" evidence="5">
    <location>
        <begin position="341"/>
        <end position="351"/>
    </location>
</feature>
<dbReference type="GO" id="GO:0006303">
    <property type="term" value="P:double-strand break repair via nonhomologous end joining"/>
    <property type="evidence" value="ECO:0007669"/>
    <property type="project" value="UniProtKB-ARBA"/>
</dbReference>
<dbReference type="Gene3D" id="2.170.210.10">
    <property type="entry name" value="DNA double-strand break repair and VJ recombination XRCC4, N-terminal"/>
    <property type="match status" value="1"/>
</dbReference>
<evidence type="ECO:0000256" key="2">
    <source>
        <dbReference type="ARBA" id="ARBA00022763"/>
    </source>
</evidence>
<dbReference type="InterPro" id="IPR038051">
    <property type="entry name" value="XRCC4-like_N_sf"/>
</dbReference>
<evidence type="ECO:0000256" key="1">
    <source>
        <dbReference type="ARBA" id="ARBA00004123"/>
    </source>
</evidence>
<reference evidence="7" key="2">
    <citation type="journal article" date="2020" name="Nat. Commun.">
        <title>Large-scale genome sequencing of mycorrhizal fungi provides insights into the early evolution of symbiotic traits.</title>
        <authorList>
            <person name="Miyauchi S."/>
            <person name="Kiss E."/>
            <person name="Kuo A."/>
            <person name="Drula E."/>
            <person name="Kohler A."/>
            <person name="Sanchez-Garcia M."/>
            <person name="Morin E."/>
            <person name="Andreopoulos B."/>
            <person name="Barry K.W."/>
            <person name="Bonito G."/>
            <person name="Buee M."/>
            <person name="Carver A."/>
            <person name="Chen C."/>
            <person name="Cichocki N."/>
            <person name="Clum A."/>
            <person name="Culley D."/>
            <person name="Crous P.W."/>
            <person name="Fauchery L."/>
            <person name="Girlanda M."/>
            <person name="Hayes R.D."/>
            <person name="Keri Z."/>
            <person name="LaButti K."/>
            <person name="Lipzen A."/>
            <person name="Lombard V."/>
            <person name="Magnuson J."/>
            <person name="Maillard F."/>
            <person name="Murat C."/>
            <person name="Nolan M."/>
            <person name="Ohm R.A."/>
            <person name="Pangilinan J."/>
            <person name="Pereira M.F."/>
            <person name="Perotto S."/>
            <person name="Peter M."/>
            <person name="Pfister S."/>
            <person name="Riley R."/>
            <person name="Sitrit Y."/>
            <person name="Stielow J.B."/>
            <person name="Szollosi G."/>
            <person name="Zifcakova L."/>
            <person name="Stursova M."/>
            <person name="Spatafora J.W."/>
            <person name="Tedersoo L."/>
            <person name="Vaario L.M."/>
            <person name="Yamada A."/>
            <person name="Yan M."/>
            <person name="Wang P."/>
            <person name="Xu J."/>
            <person name="Bruns T."/>
            <person name="Baldrian P."/>
            <person name="Vilgalys R."/>
            <person name="Dunand C."/>
            <person name="Henrissat B."/>
            <person name="Grigoriev I.V."/>
            <person name="Hibbett D."/>
            <person name="Nagy L.G."/>
            <person name="Martin F.M."/>
        </authorList>
    </citation>
    <scope>NUCLEOTIDE SEQUENCE</scope>
    <source>
        <strain evidence="7">BED1</strain>
    </source>
</reference>
<evidence type="ECO:0000313" key="7">
    <source>
        <dbReference type="EMBL" id="KAF8440542.1"/>
    </source>
</evidence>
<feature type="compositionally biased region" description="Basic and acidic residues" evidence="5">
    <location>
        <begin position="372"/>
        <end position="382"/>
    </location>
</feature>
<dbReference type="GO" id="GO:0005634">
    <property type="term" value="C:nucleus"/>
    <property type="evidence" value="ECO:0007669"/>
    <property type="project" value="UniProtKB-SubCell"/>
</dbReference>
<dbReference type="AlphaFoldDB" id="A0AAD4BUY1"/>
<dbReference type="Proteomes" id="UP001194468">
    <property type="component" value="Unassembled WGS sequence"/>
</dbReference>
<gene>
    <name evidence="7" type="ORF">L210DRAFT_967249</name>
</gene>
<dbReference type="EMBL" id="WHUW01000012">
    <property type="protein sequence ID" value="KAF8440542.1"/>
    <property type="molecule type" value="Genomic_DNA"/>
</dbReference>
<comment type="subcellular location">
    <subcellularLocation>
        <location evidence="1">Nucleus</location>
    </subcellularLocation>
</comment>
<keyword evidence="4" id="KW-0539">Nucleus</keyword>
<evidence type="ECO:0000259" key="6">
    <source>
        <dbReference type="Pfam" id="PF09302"/>
    </source>
</evidence>
<name>A0AAD4BUY1_BOLED</name>
<keyword evidence="3" id="KW-0234">DNA repair</keyword>
<reference evidence="7" key="1">
    <citation type="submission" date="2019-10" db="EMBL/GenBank/DDBJ databases">
        <authorList>
            <consortium name="DOE Joint Genome Institute"/>
            <person name="Kuo A."/>
            <person name="Miyauchi S."/>
            <person name="Kiss E."/>
            <person name="Drula E."/>
            <person name="Kohler A."/>
            <person name="Sanchez-Garcia M."/>
            <person name="Andreopoulos B."/>
            <person name="Barry K.W."/>
            <person name="Bonito G."/>
            <person name="Buee M."/>
            <person name="Carver A."/>
            <person name="Chen C."/>
            <person name="Cichocki N."/>
            <person name="Clum A."/>
            <person name="Culley D."/>
            <person name="Crous P.W."/>
            <person name="Fauchery L."/>
            <person name="Girlanda M."/>
            <person name="Hayes R."/>
            <person name="Keri Z."/>
            <person name="LaButti K."/>
            <person name="Lipzen A."/>
            <person name="Lombard V."/>
            <person name="Magnuson J."/>
            <person name="Maillard F."/>
            <person name="Morin E."/>
            <person name="Murat C."/>
            <person name="Nolan M."/>
            <person name="Ohm R."/>
            <person name="Pangilinan J."/>
            <person name="Pereira M."/>
            <person name="Perotto S."/>
            <person name="Peter M."/>
            <person name="Riley R."/>
            <person name="Sitrit Y."/>
            <person name="Stielow B."/>
            <person name="Szollosi G."/>
            <person name="Zifcakova L."/>
            <person name="Stursova M."/>
            <person name="Spatafora J.W."/>
            <person name="Tedersoo L."/>
            <person name="Vaario L.-M."/>
            <person name="Yamada A."/>
            <person name="Yan M."/>
            <person name="Wang P."/>
            <person name="Xu J."/>
            <person name="Bruns T."/>
            <person name="Baldrian P."/>
            <person name="Vilgalys R."/>
            <person name="Henrissat B."/>
            <person name="Grigoriev I.V."/>
            <person name="Hibbett D."/>
            <person name="Nagy L.G."/>
            <person name="Martin F.M."/>
        </authorList>
    </citation>
    <scope>NUCLEOTIDE SEQUENCE</scope>
    <source>
        <strain evidence="7">BED1</strain>
    </source>
</reference>
<proteinExistence type="predicted"/>
<evidence type="ECO:0000256" key="5">
    <source>
        <dbReference type="SAM" id="MobiDB-lite"/>
    </source>
</evidence>
<feature type="compositionally biased region" description="Polar residues" evidence="5">
    <location>
        <begin position="279"/>
        <end position="288"/>
    </location>
</feature>
<keyword evidence="2" id="KW-0227">DNA damage</keyword>
<accession>A0AAD4BUY1</accession>
<feature type="domain" description="XLF-like N-terminal" evidence="6">
    <location>
        <begin position="14"/>
        <end position="130"/>
    </location>
</feature>
<protein>
    <recommendedName>
        <fullName evidence="6">XLF-like N-terminal domain-containing protein</fullName>
    </recommendedName>
</protein>
<sequence length="402" mass="44459">MDAFNEQNLLAKEWLVKIDPHTSTPYLFKFHFSPVDLTCCIMITDTKRTWAEVLSSKQFARRWRECNGRIDSPLLDGDAEEAWRTRCLELLSSAHTLGGMLQLSFEVAESNFGDFALQLECDAFKWRWETIFVGHKVSAYILSKHLIMPLISANHLAFSSPVVVGDLPPTDLEKAVDKIARIARRTVDTHVKNALSKPRLATTMRRITAVFNFISDPPNISTEVDSPVLLPAGEPTPKIKKPELLKTTHTLTPEPNDRCEASVSSNRESVAFPRRPSPINHSADSGSATEPEDDASIHLPRPGSGSGATGADQRLDIPMRSPTPSREDASPRARGARNRSTKALPSDTDSSPVRPIKKSKPRAPSSDEDSEAERKKSADQIRRGTASAPGLRQPIKRGGKRF</sequence>
<evidence type="ECO:0000313" key="8">
    <source>
        <dbReference type="Proteomes" id="UP001194468"/>
    </source>
</evidence>